<evidence type="ECO:0000313" key="2">
    <source>
        <dbReference type="EMBL" id="KAL0098918.1"/>
    </source>
</evidence>
<feature type="chain" id="PRO_5043777647" evidence="1">
    <location>
        <begin position="24"/>
        <end position="86"/>
    </location>
</feature>
<keyword evidence="3" id="KW-1185">Reference proteome</keyword>
<evidence type="ECO:0000256" key="1">
    <source>
        <dbReference type="SAM" id="SignalP"/>
    </source>
</evidence>
<protein>
    <submittedName>
        <fullName evidence="2">Uncharacterized protein</fullName>
    </submittedName>
</protein>
<organism evidence="2 3">
    <name type="scientific">Cardiocondyla obscurior</name>
    <dbReference type="NCBI Taxonomy" id="286306"/>
    <lineage>
        <taxon>Eukaryota</taxon>
        <taxon>Metazoa</taxon>
        <taxon>Ecdysozoa</taxon>
        <taxon>Arthropoda</taxon>
        <taxon>Hexapoda</taxon>
        <taxon>Insecta</taxon>
        <taxon>Pterygota</taxon>
        <taxon>Neoptera</taxon>
        <taxon>Endopterygota</taxon>
        <taxon>Hymenoptera</taxon>
        <taxon>Apocrita</taxon>
        <taxon>Aculeata</taxon>
        <taxon>Formicoidea</taxon>
        <taxon>Formicidae</taxon>
        <taxon>Myrmicinae</taxon>
        <taxon>Cardiocondyla</taxon>
    </lineage>
</organism>
<accession>A0AAW2E854</accession>
<name>A0AAW2E854_9HYME</name>
<feature type="signal peptide" evidence="1">
    <location>
        <begin position="1"/>
        <end position="23"/>
    </location>
</feature>
<keyword evidence="1" id="KW-0732">Signal</keyword>
<dbReference type="EMBL" id="JADYXP020000031">
    <property type="protein sequence ID" value="KAL0098918.1"/>
    <property type="molecule type" value="Genomic_DNA"/>
</dbReference>
<dbReference type="AlphaFoldDB" id="A0AAW2E854"/>
<reference evidence="2 3" key="1">
    <citation type="submission" date="2023-03" db="EMBL/GenBank/DDBJ databases">
        <title>High recombination rates correlate with genetic variation in Cardiocondyla obscurior ants.</title>
        <authorList>
            <person name="Errbii M."/>
        </authorList>
    </citation>
    <scope>NUCLEOTIDE SEQUENCE [LARGE SCALE GENOMIC DNA]</scope>
    <source>
        <strain evidence="2">Alpha-2009</strain>
        <tissue evidence="2">Whole body</tissue>
    </source>
</reference>
<evidence type="ECO:0000313" key="3">
    <source>
        <dbReference type="Proteomes" id="UP001430953"/>
    </source>
</evidence>
<comment type="caution">
    <text evidence="2">The sequence shown here is derived from an EMBL/GenBank/DDBJ whole genome shotgun (WGS) entry which is preliminary data.</text>
</comment>
<sequence>MPAVRSAILIGFDLLAKLGITLQLPPSTENKHKQCNALTTGLETHSTEKKKQLQAFLETKQAKYKTVSSPINQATHHLKVKEGNYR</sequence>
<gene>
    <name evidence="2" type="ORF">PUN28_020826</name>
</gene>
<proteinExistence type="predicted"/>
<dbReference type="Proteomes" id="UP001430953">
    <property type="component" value="Unassembled WGS sequence"/>
</dbReference>